<evidence type="ECO:0000259" key="2">
    <source>
        <dbReference type="Pfam" id="PF00460"/>
    </source>
</evidence>
<reference evidence="3 4" key="1">
    <citation type="submission" date="2023-10" db="EMBL/GenBank/DDBJ databases">
        <title>Novel methanotroph of the genus Methylocapsa from a subarctic wetland.</title>
        <authorList>
            <person name="Belova S.E."/>
            <person name="Oshkin I.Y."/>
            <person name="Miroshnikov K."/>
            <person name="Dedysh S.N."/>
        </authorList>
    </citation>
    <scope>NUCLEOTIDE SEQUENCE [LARGE SCALE GENOMIC DNA]</scope>
    <source>
        <strain evidence="3 4">RX1</strain>
    </source>
</reference>
<protein>
    <submittedName>
        <fullName evidence="3">Flagellar basal body rod protein FlgB</fullName>
    </submittedName>
</protein>
<evidence type="ECO:0000313" key="3">
    <source>
        <dbReference type="EMBL" id="WOJ88636.1"/>
    </source>
</evidence>
<evidence type="ECO:0000313" key="4">
    <source>
        <dbReference type="Proteomes" id="UP001626536"/>
    </source>
</evidence>
<dbReference type="Proteomes" id="UP001626536">
    <property type="component" value="Chromosome"/>
</dbReference>
<name>A0ABZ0HRT2_9HYPH</name>
<keyword evidence="3" id="KW-0969">Cilium</keyword>
<sequence length="126" mass="13443">MGPIYLFDIASQQARWLSVRQKTVAENVSNANTPGFKASEVAPFEEVFSNASLRMAATDPGHLGLDPLAPDAVAAKDDGAWEVTHSGNSVSLEKEMIKAGEVNRSYSLNTSIVKAFSQMLTASVKG</sequence>
<dbReference type="RefSeq" id="WP_407338074.1">
    <property type="nucleotide sequence ID" value="NZ_CP136862.1"/>
</dbReference>
<proteinExistence type="predicted"/>
<organism evidence="3 4">
    <name type="scientific">Methylocapsa polymorpha</name>
    <dbReference type="NCBI Taxonomy" id="3080828"/>
    <lineage>
        <taxon>Bacteria</taxon>
        <taxon>Pseudomonadati</taxon>
        <taxon>Pseudomonadota</taxon>
        <taxon>Alphaproteobacteria</taxon>
        <taxon>Hyphomicrobiales</taxon>
        <taxon>Beijerinckiaceae</taxon>
        <taxon>Methylocapsa</taxon>
    </lineage>
</organism>
<dbReference type="NCBIfam" id="NF004653">
    <property type="entry name" value="PRK06003.1"/>
    <property type="match status" value="1"/>
</dbReference>
<feature type="domain" description="Flagellar basal body rod protein N-terminal" evidence="2">
    <location>
        <begin position="18"/>
        <end position="37"/>
    </location>
</feature>
<keyword evidence="3" id="KW-0966">Cell projection</keyword>
<comment type="subcellular location">
    <subcellularLocation>
        <location evidence="1">Bacterial flagellum basal body</location>
    </subcellularLocation>
</comment>
<dbReference type="Pfam" id="PF00460">
    <property type="entry name" value="Flg_bb_rod"/>
    <property type="match status" value="1"/>
</dbReference>
<dbReference type="InterPro" id="IPR001444">
    <property type="entry name" value="Flag_bb_rod_N"/>
</dbReference>
<evidence type="ECO:0000256" key="1">
    <source>
        <dbReference type="ARBA" id="ARBA00004117"/>
    </source>
</evidence>
<keyword evidence="4" id="KW-1185">Reference proteome</keyword>
<dbReference type="EMBL" id="CP136862">
    <property type="protein sequence ID" value="WOJ88636.1"/>
    <property type="molecule type" value="Genomic_DNA"/>
</dbReference>
<accession>A0ABZ0HRT2</accession>
<gene>
    <name evidence="3" type="primary">flgB</name>
    <name evidence="3" type="ORF">RZS28_12525</name>
</gene>
<keyword evidence="3" id="KW-0282">Flagellum</keyword>